<evidence type="ECO:0000256" key="6">
    <source>
        <dbReference type="SAM" id="MobiDB-lite"/>
    </source>
</evidence>
<evidence type="ECO:0000256" key="5">
    <source>
        <dbReference type="ARBA" id="ARBA00023136"/>
    </source>
</evidence>
<dbReference type="EMBL" id="JAVRRJ010000004">
    <property type="protein sequence ID" value="KAK5085882.1"/>
    <property type="molecule type" value="Genomic_DNA"/>
</dbReference>
<reference evidence="8 9" key="1">
    <citation type="submission" date="2023-08" db="EMBL/GenBank/DDBJ databases">
        <title>Black Yeasts Isolated from many extreme environments.</title>
        <authorList>
            <person name="Coleine C."/>
            <person name="Stajich J.E."/>
            <person name="Selbmann L."/>
        </authorList>
    </citation>
    <scope>NUCLEOTIDE SEQUENCE [LARGE SCALE GENOMIC DNA]</scope>
    <source>
        <strain evidence="8 9">CCFEE 5910</strain>
    </source>
</reference>
<protein>
    <recommendedName>
        <fullName evidence="10">Stress response RCI peptide</fullName>
    </recommendedName>
</protein>
<dbReference type="Proteomes" id="UP001309876">
    <property type="component" value="Unassembled WGS sequence"/>
</dbReference>
<comment type="caution">
    <text evidence="8">The sequence shown here is derived from an EMBL/GenBank/DDBJ whole genome shotgun (WGS) entry which is preliminary data.</text>
</comment>
<feature type="transmembrane region" description="Helical" evidence="7">
    <location>
        <begin position="33"/>
        <end position="53"/>
    </location>
</feature>
<evidence type="ECO:0000256" key="7">
    <source>
        <dbReference type="SAM" id="Phobius"/>
    </source>
</evidence>
<dbReference type="PANTHER" id="PTHR21659:SF57">
    <property type="entry name" value="PLASMA MEMBRANE PROTEOLIPID 31"/>
    <property type="match status" value="1"/>
</dbReference>
<feature type="compositionally biased region" description="Low complexity" evidence="6">
    <location>
        <begin position="88"/>
        <end position="97"/>
    </location>
</feature>
<evidence type="ECO:0000256" key="3">
    <source>
        <dbReference type="ARBA" id="ARBA00022692"/>
    </source>
</evidence>
<feature type="region of interest" description="Disordered" evidence="6">
    <location>
        <begin position="64"/>
        <end position="149"/>
    </location>
</feature>
<keyword evidence="5 7" id="KW-0472">Membrane</keyword>
<dbReference type="PANTHER" id="PTHR21659">
    <property type="entry name" value="HYDROPHOBIC PROTEIN RCI2 LOW TEMPERATURE AND SALT RESPONSIVE PROTEIN LTI6 -RELATED"/>
    <property type="match status" value="1"/>
</dbReference>
<feature type="compositionally biased region" description="Basic and acidic residues" evidence="6">
    <location>
        <begin position="137"/>
        <end position="149"/>
    </location>
</feature>
<evidence type="ECO:0000313" key="9">
    <source>
        <dbReference type="Proteomes" id="UP001309876"/>
    </source>
</evidence>
<comment type="similarity">
    <text evidence="2">Belongs to the UPF0057 (PMP3) family.</text>
</comment>
<keyword evidence="3 7" id="KW-0812">Transmembrane</keyword>
<dbReference type="GO" id="GO:0016020">
    <property type="term" value="C:membrane"/>
    <property type="evidence" value="ECO:0007669"/>
    <property type="project" value="UniProtKB-SubCell"/>
</dbReference>
<comment type="subcellular location">
    <subcellularLocation>
        <location evidence="1">Membrane</location>
    </subcellularLocation>
</comment>
<proteinExistence type="inferred from homology"/>
<dbReference type="Pfam" id="PF01679">
    <property type="entry name" value="Pmp3"/>
    <property type="match status" value="1"/>
</dbReference>
<dbReference type="AlphaFoldDB" id="A0AAN7SZS9"/>
<organism evidence="8 9">
    <name type="scientific">Lithohypha guttulata</name>
    <dbReference type="NCBI Taxonomy" id="1690604"/>
    <lineage>
        <taxon>Eukaryota</taxon>
        <taxon>Fungi</taxon>
        <taxon>Dikarya</taxon>
        <taxon>Ascomycota</taxon>
        <taxon>Pezizomycotina</taxon>
        <taxon>Eurotiomycetes</taxon>
        <taxon>Chaetothyriomycetidae</taxon>
        <taxon>Chaetothyriales</taxon>
        <taxon>Trichomeriaceae</taxon>
        <taxon>Lithohypha</taxon>
    </lineage>
</organism>
<gene>
    <name evidence="8" type="ORF">LTR05_005171</name>
</gene>
<sequence length="149" mass="16179">MSAGDIFLGLIAIIFPPVAVWIKAGLCSAESLINILLCMLGYLPGLLHAWYIIAKNPEFEYETVPDSEANQQGGRVTYYYVSHEGRPQRQPQRQQKPNYGTQAQAPPVPQNNRPANAAGPSTSAGSSEAAAPPSYDDAVKGDHKVQRQE</sequence>
<evidence type="ECO:0000256" key="4">
    <source>
        <dbReference type="ARBA" id="ARBA00022989"/>
    </source>
</evidence>
<evidence type="ECO:0000313" key="8">
    <source>
        <dbReference type="EMBL" id="KAK5085882.1"/>
    </source>
</evidence>
<dbReference type="InterPro" id="IPR000612">
    <property type="entry name" value="PMP3"/>
</dbReference>
<accession>A0AAN7SZS9</accession>
<keyword evidence="9" id="KW-1185">Reference proteome</keyword>
<feature type="compositionally biased region" description="Low complexity" evidence="6">
    <location>
        <begin position="114"/>
        <end position="134"/>
    </location>
</feature>
<name>A0AAN7SZS9_9EURO</name>
<keyword evidence="4 7" id="KW-1133">Transmembrane helix</keyword>
<evidence type="ECO:0000256" key="1">
    <source>
        <dbReference type="ARBA" id="ARBA00004370"/>
    </source>
</evidence>
<dbReference type="PROSITE" id="PS01309">
    <property type="entry name" value="UPF0057"/>
    <property type="match status" value="1"/>
</dbReference>
<evidence type="ECO:0008006" key="10">
    <source>
        <dbReference type="Google" id="ProtNLM"/>
    </source>
</evidence>
<feature type="transmembrane region" description="Helical" evidence="7">
    <location>
        <begin position="6"/>
        <end position="26"/>
    </location>
</feature>
<evidence type="ECO:0000256" key="2">
    <source>
        <dbReference type="ARBA" id="ARBA00009530"/>
    </source>
</evidence>